<reference evidence="1" key="1">
    <citation type="submission" date="2023-06" db="EMBL/GenBank/DDBJ databases">
        <authorList>
            <person name="Kurt Z."/>
        </authorList>
    </citation>
    <scope>NUCLEOTIDE SEQUENCE</scope>
</reference>
<dbReference type="EMBL" id="CATOUU010000792">
    <property type="protein sequence ID" value="CAI9948910.1"/>
    <property type="molecule type" value="Genomic_DNA"/>
</dbReference>
<sequence>MNNQFAKLTKQFSKRLDEVKKELTESQKLQEAANVQSEIKVEKCCPSEQQLSASARAARTSLSPTQYAALKASKKSPTPFDVKKLLTRDPFAPSEPLPKSPPAFKPDPDYVYTAPKNLVKPVDQQGSALGQTCLLLGQSTQTLWNQNWSTTQNKSDYELKKKTYQDYDDTQNAFKISGSVDFVRQGMNLSTQLNKSIKAPIEMHMSDQTRSRAEHVVQPDMAYLLADQDRKKAKAAFLKQYQNEPPIGKWQPQRMMTTNQMMDHQTHLTHLENGRLMRDATVARAQRAATKMFGEGCEDWVQGLNQKELEELVGVDESMLRKGM</sequence>
<keyword evidence="4" id="KW-1185">Reference proteome</keyword>
<protein>
    <submittedName>
        <fullName evidence="1">Uncharacterized protein</fullName>
    </submittedName>
</protein>
<dbReference type="EMBL" id="CAXDID020000036">
    <property type="protein sequence ID" value="CAL5997507.1"/>
    <property type="molecule type" value="Genomic_DNA"/>
</dbReference>
<evidence type="ECO:0000313" key="1">
    <source>
        <dbReference type="EMBL" id="CAI9948910.1"/>
    </source>
</evidence>
<evidence type="ECO:0000313" key="4">
    <source>
        <dbReference type="Proteomes" id="UP001642409"/>
    </source>
</evidence>
<accession>A0AA86U9M1</accession>
<dbReference type="EMBL" id="CAXDID020000172">
    <property type="protein sequence ID" value="CAL6047539.1"/>
    <property type="molecule type" value="Genomic_DNA"/>
</dbReference>
<name>A0AA86U9M1_9EUKA</name>
<organism evidence="1">
    <name type="scientific">Hexamita inflata</name>
    <dbReference type="NCBI Taxonomy" id="28002"/>
    <lineage>
        <taxon>Eukaryota</taxon>
        <taxon>Metamonada</taxon>
        <taxon>Diplomonadida</taxon>
        <taxon>Hexamitidae</taxon>
        <taxon>Hexamitinae</taxon>
        <taxon>Hexamita</taxon>
    </lineage>
</organism>
<evidence type="ECO:0000313" key="2">
    <source>
        <dbReference type="EMBL" id="CAL5997507.1"/>
    </source>
</evidence>
<evidence type="ECO:0000313" key="3">
    <source>
        <dbReference type="EMBL" id="CAL6047539.1"/>
    </source>
</evidence>
<gene>
    <name evidence="2" type="ORF">HINF_LOCUS15282</name>
    <name evidence="1" type="ORF">HINF_LOCUS36555</name>
    <name evidence="3" type="ORF">HINF_LOCUS42254</name>
</gene>
<reference evidence="2 4" key="2">
    <citation type="submission" date="2024-07" db="EMBL/GenBank/DDBJ databases">
        <authorList>
            <person name="Akdeniz Z."/>
        </authorList>
    </citation>
    <scope>NUCLEOTIDE SEQUENCE [LARGE SCALE GENOMIC DNA]</scope>
</reference>
<dbReference type="Proteomes" id="UP001642409">
    <property type="component" value="Unassembled WGS sequence"/>
</dbReference>
<dbReference type="AlphaFoldDB" id="A0AA86U9M1"/>
<proteinExistence type="predicted"/>
<comment type="caution">
    <text evidence="1">The sequence shown here is derived from an EMBL/GenBank/DDBJ whole genome shotgun (WGS) entry which is preliminary data.</text>
</comment>